<dbReference type="eggNOG" id="KOG3544">
    <property type="taxonomic scope" value="Eukaryota"/>
</dbReference>
<dbReference type="CTD" id="36375756"/>
<feature type="transmembrane region" description="Helical" evidence="3">
    <location>
        <begin position="14"/>
        <end position="40"/>
    </location>
</feature>
<dbReference type="GeneID" id="36375756"/>
<evidence type="ECO:0000313" key="4">
    <source>
        <dbReference type="EMBL" id="CEF63391.1"/>
    </source>
</evidence>
<dbReference type="AlphaFoldDB" id="A0A090L127"/>
<gene>
    <name evidence="4 6 7" type="ORF">SRAE_1000165300</name>
</gene>
<proteinExistence type="predicted"/>
<keyword evidence="3" id="KW-1133">Transmembrane helix</keyword>
<dbReference type="WormBase" id="SRAE_1000165300">
    <property type="protein sequence ID" value="SRP00143"/>
    <property type="gene ID" value="WBGene00258261"/>
</dbReference>
<keyword evidence="5" id="KW-1185">Reference proteome</keyword>
<keyword evidence="1" id="KW-0677">Repeat</keyword>
<feature type="region of interest" description="Disordered" evidence="2">
    <location>
        <begin position="119"/>
        <end position="145"/>
    </location>
</feature>
<accession>A0A090L127</accession>
<dbReference type="PANTHER" id="PTHR24637:SF417">
    <property type="entry name" value="COL_CUTICLE_N DOMAIN-CONTAINING PROTEIN"/>
    <property type="match status" value="1"/>
</dbReference>
<dbReference type="Gene3D" id="1.20.5.320">
    <property type="entry name" value="6-Phosphogluconate Dehydrogenase, domain 3"/>
    <property type="match status" value="1"/>
</dbReference>
<keyword evidence="3" id="KW-0812">Transmembrane</keyword>
<evidence type="ECO:0000256" key="1">
    <source>
        <dbReference type="ARBA" id="ARBA00022737"/>
    </source>
</evidence>
<evidence type="ECO:0000313" key="6">
    <source>
        <dbReference type="WBParaSite" id="SRAE_1000165300.1"/>
    </source>
</evidence>
<feature type="compositionally biased region" description="Low complexity" evidence="2">
    <location>
        <begin position="238"/>
        <end position="249"/>
    </location>
</feature>
<dbReference type="GO" id="GO:0005581">
    <property type="term" value="C:collagen trimer"/>
    <property type="evidence" value="ECO:0007669"/>
    <property type="project" value="UniProtKB-KW"/>
</dbReference>
<keyword evidence="4" id="KW-0176">Collagen</keyword>
<dbReference type="OrthoDB" id="8939548at2759"/>
<dbReference type="RefSeq" id="XP_024502593.1">
    <property type="nucleotide sequence ID" value="XM_024648635.1"/>
</dbReference>
<dbReference type="Proteomes" id="UP000035682">
    <property type="component" value="Unplaced"/>
</dbReference>
<dbReference type="OMA" id="GGAFCKG"/>
<feature type="region of interest" description="Disordered" evidence="2">
    <location>
        <begin position="228"/>
        <end position="261"/>
    </location>
</feature>
<reference evidence="4 5" key="1">
    <citation type="submission" date="2014-09" db="EMBL/GenBank/DDBJ databases">
        <authorList>
            <person name="Martin A.A."/>
        </authorList>
    </citation>
    <scope>NUCLEOTIDE SEQUENCE</scope>
    <source>
        <strain evidence="5">ED321</strain>
        <strain evidence="4">ED321 Heterogonic</strain>
    </source>
</reference>
<dbReference type="WBParaSite" id="SRAE_1000165300.1">
    <property type="protein sequence ID" value="SRAE_1000165300.1"/>
    <property type="gene ID" value="WBGene00258261"/>
</dbReference>
<organism evidence="4">
    <name type="scientific">Strongyloides ratti</name>
    <name type="common">Parasitic roundworm</name>
    <dbReference type="NCBI Taxonomy" id="34506"/>
    <lineage>
        <taxon>Eukaryota</taxon>
        <taxon>Metazoa</taxon>
        <taxon>Ecdysozoa</taxon>
        <taxon>Nematoda</taxon>
        <taxon>Chromadorea</taxon>
        <taxon>Rhabditida</taxon>
        <taxon>Tylenchina</taxon>
        <taxon>Panagrolaimomorpha</taxon>
        <taxon>Strongyloidoidea</taxon>
        <taxon>Strongyloididae</taxon>
        <taxon>Strongyloides</taxon>
    </lineage>
</organism>
<sequence length="345" mass="35606">MNKTNLLLNYSHDIFYSIAIASMVISIISTLTILISVPYLNVKLNKDAFLIEENSLKFKENSDKIWNYLSGRQFEEIDDPSIHKQGILFFSRKQRSPVFETTTCNGCASLSCPSAGPPGLAGDPGLDGAPGASGNTGAPGKDGYDIEATFEDELPCTICPAGPPGNRGFQGERGAPGLAGAVGEPGEAGSPGLEGISGKQGPPGVKGIPGFSGPKGQPGDTVISGVGIKGPKGPPGPNGLKGPPGLRGKNSNIPGLPGNPGATGAMGLSGLPGKMGGIGDYGMPGEPGVPGTYCASDCGVSQILAPDMRITNGNINKQINIQPSGSIYEQKQDNEEMPYYFRKSW</sequence>
<evidence type="ECO:0000256" key="2">
    <source>
        <dbReference type="SAM" id="MobiDB-lite"/>
    </source>
</evidence>
<name>A0A090L127_STRRB</name>
<reference evidence="6" key="2">
    <citation type="submission" date="2020-12" db="UniProtKB">
        <authorList>
            <consortium name="WormBaseParasite"/>
        </authorList>
    </citation>
    <scope>IDENTIFICATION</scope>
</reference>
<dbReference type="STRING" id="34506.A0A090L127"/>
<keyword evidence="3" id="KW-0472">Membrane</keyword>
<dbReference type="EMBL" id="LN609528">
    <property type="protein sequence ID" value="CEF63391.1"/>
    <property type="molecule type" value="Genomic_DNA"/>
</dbReference>
<evidence type="ECO:0000256" key="3">
    <source>
        <dbReference type="SAM" id="Phobius"/>
    </source>
</evidence>
<dbReference type="PANTHER" id="PTHR24637">
    <property type="entry name" value="COLLAGEN"/>
    <property type="match status" value="1"/>
</dbReference>
<evidence type="ECO:0000313" key="7">
    <source>
        <dbReference type="WormBase" id="SRAE_1000165300"/>
    </source>
</evidence>
<evidence type="ECO:0000313" key="5">
    <source>
        <dbReference type="Proteomes" id="UP000035682"/>
    </source>
</evidence>
<feature type="compositionally biased region" description="Low complexity" evidence="2">
    <location>
        <begin position="119"/>
        <end position="133"/>
    </location>
</feature>
<protein>
    <submittedName>
        <fullName evidence="4 6">Collagen triple helix repeat-containing protein</fullName>
    </submittedName>
</protein>